<dbReference type="InterPro" id="IPR036864">
    <property type="entry name" value="Zn2-C6_fun-type_DNA-bd_sf"/>
</dbReference>
<feature type="compositionally biased region" description="Acidic residues" evidence="3">
    <location>
        <begin position="997"/>
        <end position="1008"/>
    </location>
</feature>
<evidence type="ECO:0000256" key="1">
    <source>
        <dbReference type="ARBA" id="ARBA00022723"/>
    </source>
</evidence>
<dbReference type="Gene3D" id="4.10.240.10">
    <property type="entry name" value="Zn(2)-C6 fungal-type DNA-binding domain"/>
    <property type="match status" value="1"/>
</dbReference>
<evidence type="ECO:0000313" key="6">
    <source>
        <dbReference type="EMBL" id="KAK0537205.1"/>
    </source>
</evidence>
<feature type="compositionally biased region" description="Polar residues" evidence="3">
    <location>
        <begin position="290"/>
        <end position="310"/>
    </location>
</feature>
<dbReference type="EMBL" id="JAPDMQ010000064">
    <property type="protein sequence ID" value="KAK0537205.1"/>
    <property type="molecule type" value="Genomic_DNA"/>
</dbReference>
<feature type="compositionally biased region" description="Polar residues" evidence="3">
    <location>
        <begin position="1"/>
        <end position="25"/>
    </location>
</feature>
<feature type="compositionally biased region" description="Low complexity" evidence="3">
    <location>
        <begin position="42"/>
        <end position="74"/>
    </location>
</feature>
<feature type="region of interest" description="Disordered" evidence="3">
    <location>
        <begin position="675"/>
        <end position="730"/>
    </location>
</feature>
<keyword evidence="1" id="KW-0479">Metal-binding</keyword>
<dbReference type="GO" id="GO:0000981">
    <property type="term" value="F:DNA-binding transcription factor activity, RNA polymerase II-specific"/>
    <property type="evidence" value="ECO:0007669"/>
    <property type="project" value="InterPro"/>
</dbReference>
<dbReference type="PANTHER" id="PTHR47431:SF1">
    <property type="entry name" value="ZN(II)2CYS6 TRANSCRIPTION FACTOR (EUROFUNG)"/>
    <property type="match status" value="1"/>
</dbReference>
<feature type="region of interest" description="Disordered" evidence="3">
    <location>
        <begin position="290"/>
        <end position="317"/>
    </location>
</feature>
<feature type="region of interest" description="Disordered" evidence="3">
    <location>
        <begin position="994"/>
        <end position="1019"/>
    </location>
</feature>
<reference evidence="6" key="1">
    <citation type="journal article" date="2023" name="PhytoFront">
        <title>Draft Genome Resources of Seven Strains of Tilletia horrida, Causal Agent of Kernel Smut of Rice.</title>
        <authorList>
            <person name="Khanal S."/>
            <person name="Antony Babu S."/>
            <person name="Zhou X.G."/>
        </authorList>
    </citation>
    <scope>NUCLEOTIDE SEQUENCE</scope>
    <source>
        <strain evidence="6">TX3</strain>
    </source>
</reference>
<dbReference type="Pfam" id="PF04082">
    <property type="entry name" value="Fungal_trans"/>
    <property type="match status" value="1"/>
</dbReference>
<accession>A0AAN6JMA4</accession>
<sequence>MNGQNSFPASSNGNAFTSQGFLSHAQQGQGGPSWGSGGPDGSSGQQQQHQMQDQQQHQQQQQRMQGQHGFYQQQANDGITIQPNFPATYASQGGAWPPMSQNQLFPMPFLGNGSMPGQAPVSFFADNSNQQSLQQFSAAPSQAPAPASAGLEQQRDSGELEDDQKDASSGPVRSKTSTFDNRDKVAKAPIAAPVKAACTFCRSRKSRCDGKQPCATCIAREKVDDCLYTISRRGGKPKAKKVANPEVMENHLRHLVMLSEFPHTARHPENISNITNVQDFSSIFPTGRLNNTTATSQTNPNNAAQSQGLTERTAGDGMGMFGFNDGFALSQQGSAPLAASAPWQQMPPGSNSLSSSDLQALYGMTANGLTGSTSHTSNAGSQQMAASNNSGSAQGLAKQAHQLPGQGSGSAQDLMDLSITGPSDPKTLLEDYYKYLHRFIPVLPSPVYIDALTSSWDPQSPFLLALQALLPLLRNEIQPADPLHSKFAGGLNFGNAAKKERVRQITNHFEKLATEAVDRAVEGADGDAKGKLTLGVIQALCVLTIFDYGSGRAVKARLKADQALSLAMAEGFHRLKTSSAGHGSASSVDYFGKVRLPESEVFEMKKRCWWTVWSLGTWAAYNTGNASTLRADDPRITCELPNCADTTAWIGNVRSLQTLLNVQEKVIALSNLNASDAEEEDASSPNAESSPVSGRSTNTPASLHSFGMGSPLTLTGGHGGPGSTSSDPTRRSIFNSMLELDRQLEEQIDMQESYLSAVRNGRNVETFAGVPSDLNTAEDALIAYLHTSATVQLYTSSLTLHIGQAFHGASLFERKLCFLNPNKGNASSDSGSTCREPIPSAYITNLAAQNRNGKAVQAGPSATNADGTLADIFNPFSWMTQNFGEQNPADQAANGTAISQVSGPVCGQSQYDGSLTSGSSVSTGLTSGTRKPKKKSLARGPFSAQHSLGRCVRASIRLLEIASNKRLEPNPFNACSFVLISYVLLMLAMSRSVGTGEENDDDDDDEDADKSGREDVADMSGNEQLLQLAGLSTDGTFSSPSLQQIWNRVQQARDSLAALSEIWDMVGPIVGEITSCLETSRALFSENQ</sequence>
<feature type="compositionally biased region" description="Polar residues" evidence="3">
    <location>
        <begin position="75"/>
        <end position="86"/>
    </location>
</feature>
<comment type="caution">
    <text evidence="6">The sequence shown here is derived from an EMBL/GenBank/DDBJ whole genome shotgun (WGS) entry which is preliminary data.</text>
</comment>
<dbReference type="InterPro" id="IPR001138">
    <property type="entry name" value="Zn2Cys6_DnaBD"/>
</dbReference>
<organism evidence="6 7">
    <name type="scientific">Tilletia horrida</name>
    <dbReference type="NCBI Taxonomy" id="155126"/>
    <lineage>
        <taxon>Eukaryota</taxon>
        <taxon>Fungi</taxon>
        <taxon>Dikarya</taxon>
        <taxon>Basidiomycota</taxon>
        <taxon>Ustilaginomycotina</taxon>
        <taxon>Exobasidiomycetes</taxon>
        <taxon>Tilletiales</taxon>
        <taxon>Tilletiaceae</taxon>
        <taxon>Tilletia</taxon>
    </lineage>
</organism>
<feature type="compositionally biased region" description="Low complexity" evidence="3">
    <location>
        <begin position="131"/>
        <end position="149"/>
    </location>
</feature>
<dbReference type="PROSITE" id="PS50006">
    <property type="entry name" value="FHA_DOMAIN"/>
    <property type="match status" value="1"/>
</dbReference>
<protein>
    <recommendedName>
        <fullName evidence="8">Zn(2)-C6 fungal-type domain-containing protein</fullName>
    </recommendedName>
</protein>
<dbReference type="GO" id="GO:0003677">
    <property type="term" value="F:DNA binding"/>
    <property type="evidence" value="ECO:0007669"/>
    <property type="project" value="InterPro"/>
</dbReference>
<evidence type="ECO:0000256" key="2">
    <source>
        <dbReference type="ARBA" id="ARBA00023242"/>
    </source>
</evidence>
<dbReference type="GO" id="GO:0008270">
    <property type="term" value="F:zinc ion binding"/>
    <property type="evidence" value="ECO:0007669"/>
    <property type="project" value="InterPro"/>
</dbReference>
<dbReference type="AlphaFoldDB" id="A0AAN6JMA4"/>
<feature type="region of interest" description="Disordered" evidence="3">
    <location>
        <begin position="131"/>
        <end position="184"/>
    </location>
</feature>
<evidence type="ECO:0008006" key="8">
    <source>
        <dbReference type="Google" id="ProtNLM"/>
    </source>
</evidence>
<evidence type="ECO:0000259" key="4">
    <source>
        <dbReference type="PROSITE" id="PS50006"/>
    </source>
</evidence>
<feature type="compositionally biased region" description="Polar residues" evidence="3">
    <location>
        <begin position="683"/>
        <end position="702"/>
    </location>
</feature>
<dbReference type="SUPFAM" id="SSF57701">
    <property type="entry name" value="Zn2/Cys6 DNA-binding domain"/>
    <property type="match status" value="1"/>
</dbReference>
<feature type="domain" description="FHA" evidence="4">
    <location>
        <begin position="758"/>
        <end position="816"/>
    </location>
</feature>
<proteinExistence type="predicted"/>
<dbReference type="InterPro" id="IPR000253">
    <property type="entry name" value="FHA_dom"/>
</dbReference>
<dbReference type="Pfam" id="PF00172">
    <property type="entry name" value="Zn_clus"/>
    <property type="match status" value="1"/>
</dbReference>
<dbReference type="CDD" id="cd00067">
    <property type="entry name" value="GAL4"/>
    <property type="match status" value="1"/>
</dbReference>
<dbReference type="CDD" id="cd12148">
    <property type="entry name" value="fungal_TF_MHR"/>
    <property type="match status" value="1"/>
</dbReference>
<feature type="compositionally biased region" description="Polar residues" evidence="3">
    <location>
        <begin position="372"/>
        <end position="393"/>
    </location>
</feature>
<feature type="compositionally biased region" description="Low complexity" evidence="3">
    <location>
        <begin position="913"/>
        <end position="929"/>
    </location>
</feature>
<dbReference type="GO" id="GO:0006351">
    <property type="term" value="P:DNA-templated transcription"/>
    <property type="evidence" value="ECO:0007669"/>
    <property type="project" value="InterPro"/>
</dbReference>
<feature type="region of interest" description="Disordered" evidence="3">
    <location>
        <begin position="372"/>
        <end position="418"/>
    </location>
</feature>
<evidence type="ECO:0000256" key="3">
    <source>
        <dbReference type="SAM" id="MobiDB-lite"/>
    </source>
</evidence>
<gene>
    <name evidence="6" type="ORF">OC842_001726</name>
</gene>
<dbReference type="InterPro" id="IPR007219">
    <property type="entry name" value="XnlR_reg_dom"/>
</dbReference>
<feature type="region of interest" description="Disordered" evidence="3">
    <location>
        <begin position="1"/>
        <end position="86"/>
    </location>
</feature>
<name>A0AAN6JMA4_9BASI</name>
<keyword evidence="7" id="KW-1185">Reference proteome</keyword>
<dbReference type="SMART" id="SM00066">
    <property type="entry name" value="GAL4"/>
    <property type="match status" value="1"/>
</dbReference>
<evidence type="ECO:0000313" key="7">
    <source>
        <dbReference type="Proteomes" id="UP001176521"/>
    </source>
</evidence>
<dbReference type="PANTHER" id="PTHR47431">
    <property type="entry name" value="ZN(II)2CYS6 TRANSCRIPTION FACTOR (EUROFUNG)-RELATED"/>
    <property type="match status" value="1"/>
</dbReference>
<feature type="domain" description="Zn(2)-C6 fungal-type" evidence="5">
    <location>
        <begin position="197"/>
        <end position="228"/>
    </location>
</feature>
<keyword evidence="2" id="KW-0539">Nucleus</keyword>
<evidence type="ECO:0000259" key="5">
    <source>
        <dbReference type="PROSITE" id="PS50048"/>
    </source>
</evidence>
<feature type="compositionally biased region" description="Gly residues" evidence="3">
    <location>
        <begin position="28"/>
        <end position="41"/>
    </location>
</feature>
<dbReference type="Proteomes" id="UP001176521">
    <property type="component" value="Unassembled WGS sequence"/>
</dbReference>
<dbReference type="PROSITE" id="PS00463">
    <property type="entry name" value="ZN2_CY6_FUNGAL_1"/>
    <property type="match status" value="1"/>
</dbReference>
<feature type="region of interest" description="Disordered" evidence="3">
    <location>
        <begin position="912"/>
        <end position="941"/>
    </location>
</feature>
<dbReference type="PROSITE" id="PS50048">
    <property type="entry name" value="ZN2_CY6_FUNGAL_2"/>
    <property type="match status" value="1"/>
</dbReference>